<dbReference type="EMBL" id="KY979132">
    <property type="protein sequence ID" value="ASD50541.1"/>
    <property type="molecule type" value="Genomic_DNA"/>
</dbReference>
<dbReference type="GeneID" id="40085692"/>
<dbReference type="Proteomes" id="UP000224101">
    <property type="component" value="Segment"/>
</dbReference>
<proteinExistence type="predicted"/>
<dbReference type="KEGG" id="vg:40085692"/>
<accession>A0A218M3C7</accession>
<protein>
    <submittedName>
        <fullName evidence="1">Uncharacterized protein</fullName>
    </submittedName>
</protein>
<evidence type="ECO:0000313" key="1">
    <source>
        <dbReference type="EMBL" id="ASD50541.1"/>
    </source>
</evidence>
<reference evidence="1 2" key="1">
    <citation type="submission" date="2017-08" db="EMBL/GenBank/DDBJ databases">
        <title>Characterization and complete genome sequence of novel bacteriophage infecting the causal agent of bacterial fruit blotch, Acidovorax citrulli.</title>
        <authorList>
            <person name="Midani A.R."/>
            <person name="Park S.-H."/>
            <person name="Choi T.-J."/>
        </authorList>
    </citation>
    <scope>NUCLEOTIDE SEQUENCE [LARGE SCALE GENOMIC DNA]</scope>
</reference>
<evidence type="ECO:0000313" key="2">
    <source>
        <dbReference type="Proteomes" id="UP000224101"/>
    </source>
</evidence>
<dbReference type="RefSeq" id="YP_009609607.1">
    <property type="nucleotide sequence ID" value="NC_041997.1"/>
</dbReference>
<dbReference type="OrthoDB" id="6202at10239"/>
<keyword evidence="2" id="KW-1185">Reference proteome</keyword>
<organism evidence="1 2">
    <name type="scientific">Acidovorax phage ACP17</name>
    <dbReference type="NCBI Taxonomy" id="2010329"/>
    <lineage>
        <taxon>Viruses</taxon>
        <taxon>Duplodnaviria</taxon>
        <taxon>Heunggongvirae</taxon>
        <taxon>Uroviricota</taxon>
        <taxon>Caudoviricetes</taxon>
        <taxon>Busanvirus</taxon>
        <taxon>Busanvirus ACP17</taxon>
    </lineage>
</organism>
<name>A0A218M3C7_9CAUD</name>
<sequence length="183" mass="20532">MENDILIQQLKGDEVIAYIRANTVQEVKYPSGTEISRVVKPLRVYKVTESEFGYGRVIVSLKIPVGAVIYHDPEYILSLPSIGSRKMRASKAVVVEQFEFMDDSLGFSTEVAVENGKAVTYVRIPQAEVKRGKIVETSLSQYDSNFEYHTGKTVRPTKAFNRIDVQCTTGIHFFVNLGDALAY</sequence>